<organism evidence="3 4">
    <name type="scientific">Rotaria sordida</name>
    <dbReference type="NCBI Taxonomy" id="392033"/>
    <lineage>
        <taxon>Eukaryota</taxon>
        <taxon>Metazoa</taxon>
        <taxon>Spiralia</taxon>
        <taxon>Gnathifera</taxon>
        <taxon>Rotifera</taxon>
        <taxon>Eurotatoria</taxon>
        <taxon>Bdelloidea</taxon>
        <taxon>Philodinida</taxon>
        <taxon>Philodinidae</taxon>
        <taxon>Rotaria</taxon>
    </lineage>
</organism>
<evidence type="ECO:0000313" key="4">
    <source>
        <dbReference type="Proteomes" id="UP000663870"/>
    </source>
</evidence>
<reference evidence="3" key="1">
    <citation type="submission" date="2021-02" db="EMBL/GenBank/DDBJ databases">
        <authorList>
            <person name="Nowell W R."/>
        </authorList>
    </citation>
    <scope>NUCLEOTIDE SEQUENCE</scope>
</reference>
<name>A0A816DK50_9BILA</name>
<dbReference type="Proteomes" id="UP000663854">
    <property type="component" value="Unassembled WGS sequence"/>
</dbReference>
<evidence type="ECO:0000313" key="3">
    <source>
        <dbReference type="EMBL" id="CAF1638455.1"/>
    </source>
</evidence>
<protein>
    <submittedName>
        <fullName evidence="3">Uncharacterized protein</fullName>
    </submittedName>
</protein>
<feature type="region of interest" description="Disordered" evidence="1">
    <location>
        <begin position="1"/>
        <end position="21"/>
    </location>
</feature>
<dbReference type="AlphaFoldDB" id="A0A816DK50"/>
<evidence type="ECO:0000256" key="1">
    <source>
        <dbReference type="SAM" id="MobiDB-lite"/>
    </source>
</evidence>
<dbReference type="Gene3D" id="2.20.25.240">
    <property type="match status" value="1"/>
</dbReference>
<accession>A0A816DK50</accession>
<gene>
    <name evidence="3" type="ORF">JXQ802_LOCUS52833</name>
    <name evidence="2" type="ORF">PYM288_LOCUS36481</name>
</gene>
<comment type="caution">
    <text evidence="3">The sequence shown here is derived from an EMBL/GenBank/DDBJ whole genome shotgun (WGS) entry which is preliminary data.</text>
</comment>
<dbReference type="Proteomes" id="UP000663870">
    <property type="component" value="Unassembled WGS sequence"/>
</dbReference>
<evidence type="ECO:0000313" key="2">
    <source>
        <dbReference type="EMBL" id="CAF1449378.1"/>
    </source>
</evidence>
<sequence length="221" mass="24891">SSTSTTTTSTTSTTSTTTSTTTTTCLPVCLYWDCWINVTATFPYTPPTINQNTDSRTSVSTTTGPTVNLSSSNYIQDLENENFRLKVGLGLGLGAPLLDRSTAEKIYWRCIKFLTYHCHSRLHICIITNNIIKQPTEHTCRFDDATLELCKFDQQLADCARNTQEPPEIIIINCIRNMSDGGLTRLLCRDNIKRRIRKLRHNNDFTTAPNDSHFISISIML</sequence>
<dbReference type="EMBL" id="CAJNOL010008725">
    <property type="protein sequence ID" value="CAF1638455.1"/>
    <property type="molecule type" value="Genomic_DNA"/>
</dbReference>
<proteinExistence type="predicted"/>
<feature type="non-terminal residue" evidence="3">
    <location>
        <position position="221"/>
    </location>
</feature>
<keyword evidence="4" id="KW-1185">Reference proteome</keyword>
<dbReference type="EMBL" id="CAJNOH010007096">
    <property type="protein sequence ID" value="CAF1449378.1"/>
    <property type="molecule type" value="Genomic_DNA"/>
</dbReference>